<dbReference type="KEGG" id="msy:MS53_0434"/>
<keyword evidence="2" id="KW-0598">Phosphotransferase system</keyword>
<feature type="domain" description="PTS EIIB type-1" evidence="4">
    <location>
        <begin position="41"/>
        <end position="121"/>
    </location>
</feature>
<dbReference type="OrthoDB" id="400941at2"/>
<dbReference type="HOGENOM" id="CLU_162090_1_0_14"/>
<organism evidence="5 6">
    <name type="scientific">Mycoplasmopsis synoviae (strain 53)</name>
    <name type="common">Mycoplasma synoviae</name>
    <dbReference type="NCBI Taxonomy" id="262723"/>
    <lineage>
        <taxon>Bacteria</taxon>
        <taxon>Bacillati</taxon>
        <taxon>Mycoplasmatota</taxon>
        <taxon>Mycoplasmoidales</taxon>
        <taxon>Metamycoplasmataceae</taxon>
        <taxon>Mycoplasmopsis</taxon>
    </lineage>
</organism>
<dbReference type="AlphaFoldDB" id="Q4A5X5"/>
<dbReference type="RefSeq" id="WP_041351998.1">
    <property type="nucleotide sequence ID" value="NC_007294.1"/>
</dbReference>
<comment type="caution">
    <text evidence="3">Lacks conserved residue(s) required for the propagation of feature annotation.</text>
</comment>
<dbReference type="GO" id="GO:0008982">
    <property type="term" value="F:protein-N(PI)-phosphohistidine-sugar phosphotransferase activity"/>
    <property type="evidence" value="ECO:0007669"/>
    <property type="project" value="InterPro"/>
</dbReference>
<dbReference type="SUPFAM" id="SSF55604">
    <property type="entry name" value="Glucose permease domain IIB"/>
    <property type="match status" value="1"/>
</dbReference>
<dbReference type="eggNOG" id="ENOG5031YRB">
    <property type="taxonomic scope" value="Bacteria"/>
</dbReference>
<dbReference type="Proteomes" id="UP000000549">
    <property type="component" value="Chromosome"/>
</dbReference>
<dbReference type="Gene3D" id="3.30.1360.60">
    <property type="entry name" value="Glucose permease domain IIB"/>
    <property type="match status" value="1"/>
</dbReference>
<dbReference type="GO" id="GO:0009401">
    <property type="term" value="P:phosphoenolpyruvate-dependent sugar phosphotransferase system"/>
    <property type="evidence" value="ECO:0007669"/>
    <property type="project" value="UniProtKB-KW"/>
</dbReference>
<evidence type="ECO:0000259" key="4">
    <source>
        <dbReference type="PROSITE" id="PS51098"/>
    </source>
</evidence>
<dbReference type="STRING" id="262723.MS53_0434"/>
<evidence type="ECO:0000256" key="1">
    <source>
        <dbReference type="ARBA" id="ARBA00022679"/>
    </source>
</evidence>
<dbReference type="PROSITE" id="PS51098">
    <property type="entry name" value="PTS_EIIB_TYPE_1"/>
    <property type="match status" value="1"/>
</dbReference>
<keyword evidence="1" id="KW-0808">Transferase</keyword>
<gene>
    <name evidence="5" type="ordered locus">MS53_0434</name>
</gene>
<dbReference type="EMBL" id="AE017245">
    <property type="protein sequence ID" value="AAZ43846.2"/>
    <property type="molecule type" value="Genomic_DNA"/>
</dbReference>
<evidence type="ECO:0000256" key="2">
    <source>
        <dbReference type="ARBA" id="ARBA00022683"/>
    </source>
</evidence>
<keyword evidence="6" id="KW-1185">Reference proteome</keyword>
<dbReference type="InterPro" id="IPR001996">
    <property type="entry name" value="PTS_IIB_1"/>
</dbReference>
<evidence type="ECO:0000313" key="5">
    <source>
        <dbReference type="EMBL" id="AAZ43846.2"/>
    </source>
</evidence>
<dbReference type="InterPro" id="IPR036878">
    <property type="entry name" value="Glu_permease_IIB"/>
</dbReference>
<name>Q4A5X5_MYCS5</name>
<protein>
    <submittedName>
        <fullName evidence="5">Putative PTS system glucose-specific enzyme IIB component</fullName>
    </submittedName>
</protein>
<accession>Q4A5X5</accession>
<evidence type="ECO:0000313" key="6">
    <source>
        <dbReference type="Proteomes" id="UP000000549"/>
    </source>
</evidence>
<reference evidence="5 6" key="1">
    <citation type="journal article" date="2005" name="J. Bacteriol.">
        <title>Swine and poultry pathogens: the complete genome sequences of two strains of Mycoplasma hyopneumoniae and a strain of Mycoplasma synoviae.</title>
        <authorList>
            <person name="Vasconcelos A.T."/>
            <person name="Ferreira H.B."/>
            <person name="Bizarro C.V."/>
            <person name="Bonatto S.L."/>
            <person name="Carvalho M.O."/>
            <person name="Pinto P.M."/>
            <person name="Almeida D.F."/>
            <person name="Almeida L.G."/>
            <person name="Almeida R."/>
            <person name="Alves-Filho L."/>
            <person name="Assuncao E.N."/>
            <person name="Azevedo V.A."/>
            <person name="Bogo M.R."/>
            <person name="Brigido M.M."/>
            <person name="Brocchi M."/>
            <person name="Burity H.A."/>
            <person name="Camargo A.A."/>
            <person name="Camargo S.S."/>
            <person name="Carepo M.S."/>
            <person name="Carraro D.M."/>
            <person name="de Mattos Cascardo J.C."/>
            <person name="Castro L.A."/>
            <person name="Cavalcanti G."/>
            <person name="Chemale G."/>
            <person name="Collevatti R.G."/>
            <person name="Cunha C.W."/>
            <person name="Dallagiovanna B."/>
            <person name="Dambros B.P."/>
            <person name="Dellagostin O.A."/>
            <person name="Falcao C."/>
            <person name="Fantinatti-Garboggini F."/>
            <person name="Felipe M.S."/>
            <person name="Fiorentin L."/>
            <person name="Franco G.R."/>
            <person name="Freitas N.S."/>
            <person name="Frias D."/>
            <person name="Grangeiro T.B."/>
            <person name="Grisard E.C."/>
            <person name="Guimaraes C.T."/>
            <person name="Hungria M."/>
            <person name="Jardim S.N."/>
            <person name="Krieger M.A."/>
            <person name="Laurino J.P."/>
            <person name="Lima L.F."/>
            <person name="Lopes M.I."/>
            <person name="Loreto E.L."/>
            <person name="Madeira H.M."/>
            <person name="Manfio G.P."/>
            <person name="Maranhao A.Q."/>
            <person name="Martinkovics C.T."/>
            <person name="Medeiros S.R."/>
            <person name="Moreira M.A."/>
            <person name="Neiva M."/>
            <person name="Ramalho-Neto C.E."/>
            <person name="Nicolas M.F."/>
            <person name="Oliveira S.C."/>
            <person name="Paixao R.F."/>
            <person name="Pedrosa F.O."/>
            <person name="Pena S.D."/>
            <person name="Pereira M."/>
            <person name="Pereira-Ferrari L."/>
            <person name="Piffer I."/>
            <person name="Pinto L.S."/>
            <person name="Potrich D.P."/>
            <person name="Salim A.C."/>
            <person name="Santos F.R."/>
            <person name="Schmitt R."/>
            <person name="Schneider M.P."/>
            <person name="Schrank A."/>
            <person name="Schrank I.S."/>
            <person name="Schuck A.F."/>
            <person name="Seuanez H.N."/>
            <person name="Silva D.W."/>
            <person name="Silva R."/>
            <person name="Silva S.C."/>
            <person name="Soares C.M."/>
            <person name="Souza K.R."/>
            <person name="Souza R.C."/>
            <person name="Staats C.C."/>
            <person name="Steffens M.B."/>
            <person name="Teixeira S.M."/>
            <person name="Urmenyi T.P."/>
            <person name="Vainstein M.H."/>
            <person name="Zuccherato L.W."/>
            <person name="Simpson A.J."/>
            <person name="Zaha A."/>
        </authorList>
    </citation>
    <scope>NUCLEOTIDE SEQUENCE [LARGE SCALE GENOMIC DNA]</scope>
    <source>
        <strain evidence="5 6">53</strain>
    </source>
</reference>
<sequence length="121" mass="14138">MLKIRLKKILLILFTLGFIYRKWDKALEKKENTVYQSAKLPFDFKELLLYLGGPENLKSLEKTTSRVLVFFEDKSLIDQNKLMSLKGINGIFFKSDSIALVLGEYTQVTYDKLLEQKHESK</sequence>
<evidence type="ECO:0000256" key="3">
    <source>
        <dbReference type="PROSITE-ProRule" id="PRU00421"/>
    </source>
</evidence>
<proteinExistence type="predicted"/>